<dbReference type="STRING" id="56110.Oscil6304_2273"/>
<feature type="transmembrane region" description="Helical" evidence="1">
    <location>
        <begin position="360"/>
        <end position="379"/>
    </location>
</feature>
<keyword evidence="1" id="KW-0472">Membrane</keyword>
<evidence type="ECO:0000313" key="2">
    <source>
        <dbReference type="EMBL" id="AFY81907.1"/>
    </source>
</evidence>
<dbReference type="InParanoid" id="K9TGC7"/>
<keyword evidence="1" id="KW-0812">Transmembrane</keyword>
<dbReference type="eggNOG" id="COG3307">
    <property type="taxonomic scope" value="Bacteria"/>
</dbReference>
<proteinExistence type="predicted"/>
<feature type="transmembrane region" description="Helical" evidence="1">
    <location>
        <begin position="137"/>
        <end position="157"/>
    </location>
</feature>
<dbReference type="RefSeq" id="WP_015148549.1">
    <property type="nucleotide sequence ID" value="NC_019693.1"/>
</dbReference>
<feature type="transmembrane region" description="Helical" evidence="1">
    <location>
        <begin position="228"/>
        <end position="260"/>
    </location>
</feature>
<dbReference type="KEGG" id="oac:Oscil6304_2273"/>
<keyword evidence="1" id="KW-1133">Transmembrane helix</keyword>
<feature type="transmembrane region" description="Helical" evidence="1">
    <location>
        <begin position="266"/>
        <end position="286"/>
    </location>
</feature>
<reference evidence="2 3" key="1">
    <citation type="submission" date="2012-06" db="EMBL/GenBank/DDBJ databases">
        <title>Finished chromosome of genome of Oscillatoria acuminata PCC 6304.</title>
        <authorList>
            <consortium name="US DOE Joint Genome Institute"/>
            <person name="Gugger M."/>
            <person name="Coursin T."/>
            <person name="Rippka R."/>
            <person name="Tandeau De Marsac N."/>
            <person name="Huntemann M."/>
            <person name="Wei C.-L."/>
            <person name="Han J."/>
            <person name="Detter J.C."/>
            <person name="Han C."/>
            <person name="Tapia R."/>
            <person name="Davenport K."/>
            <person name="Daligault H."/>
            <person name="Erkkila T."/>
            <person name="Gu W."/>
            <person name="Munk A.C.C."/>
            <person name="Teshima H."/>
            <person name="Xu Y."/>
            <person name="Chain P."/>
            <person name="Chen A."/>
            <person name="Krypides N."/>
            <person name="Mavromatis K."/>
            <person name="Markowitz V."/>
            <person name="Szeto E."/>
            <person name="Ivanova N."/>
            <person name="Mikhailova N."/>
            <person name="Ovchinnikova G."/>
            <person name="Pagani I."/>
            <person name="Pati A."/>
            <person name="Goodwin L."/>
            <person name="Peters L."/>
            <person name="Pitluck S."/>
            <person name="Woyke T."/>
            <person name="Kerfeld C."/>
        </authorList>
    </citation>
    <scope>NUCLEOTIDE SEQUENCE [LARGE SCALE GENOMIC DNA]</scope>
    <source>
        <strain evidence="2 3">PCC 6304</strain>
    </source>
</reference>
<name>K9TGC7_9CYAN</name>
<accession>K9TGC7</accession>
<dbReference type="EMBL" id="CP003607">
    <property type="protein sequence ID" value="AFY81907.1"/>
    <property type="molecule type" value="Genomic_DNA"/>
</dbReference>
<dbReference type="HOGENOM" id="CLU_054947_0_0_3"/>
<evidence type="ECO:0008006" key="4">
    <source>
        <dbReference type="Google" id="ProtNLM"/>
    </source>
</evidence>
<feature type="transmembrane region" description="Helical" evidence="1">
    <location>
        <begin position="196"/>
        <end position="216"/>
    </location>
</feature>
<feature type="transmembrane region" description="Helical" evidence="1">
    <location>
        <begin position="114"/>
        <end position="130"/>
    </location>
</feature>
<dbReference type="Proteomes" id="UP000010367">
    <property type="component" value="Chromosome"/>
</dbReference>
<feature type="transmembrane region" description="Helical" evidence="1">
    <location>
        <begin position="391"/>
        <end position="412"/>
    </location>
</feature>
<evidence type="ECO:0000313" key="3">
    <source>
        <dbReference type="Proteomes" id="UP000010367"/>
    </source>
</evidence>
<organism evidence="2 3">
    <name type="scientific">Oscillatoria acuminata PCC 6304</name>
    <dbReference type="NCBI Taxonomy" id="56110"/>
    <lineage>
        <taxon>Bacteria</taxon>
        <taxon>Bacillati</taxon>
        <taxon>Cyanobacteriota</taxon>
        <taxon>Cyanophyceae</taxon>
        <taxon>Oscillatoriophycideae</taxon>
        <taxon>Oscillatoriales</taxon>
        <taxon>Oscillatoriaceae</taxon>
        <taxon>Oscillatoria</taxon>
    </lineage>
</organism>
<keyword evidence="3" id="KW-1185">Reference proteome</keyword>
<feature type="transmembrane region" description="Helical" evidence="1">
    <location>
        <begin position="73"/>
        <end position="94"/>
    </location>
</feature>
<gene>
    <name evidence="2" type="ORF">Oscil6304_2273</name>
</gene>
<sequence length="426" mass="47956">MQKFISPSDIIKPENFEEKLVWYGLLSTYVMYLLGAQPIAFPVMAWVLFLYLIKKLWNQNADTPEKEQIKIPIIAWIWLIFIPLMVIALIFSHIDFSLGLGRLIRSLVKWGREWGLWAIFPLVACLKIRPKLLYRGVCIVSLQSLFFIVICYLAYLARVPQGPIYGSPFHRIGGGSADFYSVLFYFFDGESGQPRLSLFAPWAPTLALLGMIYFFLVRQESNRRWRIIGTIGAVAMIFGSLSRMALVSLPLVMVATWVLTHFDQPILYFTAGLGSSVTGIFAASMMGSIKSFINRINQARASSSKLRFRLAEFSLYKWRTDAPLWGHGFTEASGPGYTLFFPIGTSGCGTWVNVLYTKGLVGFIALIVPLVCTLIVLSYKASKSETARVGLRVFLVLLLFSITQEVDVLSYVNWPGLLMIGLALKE</sequence>
<evidence type="ECO:0000256" key="1">
    <source>
        <dbReference type="SAM" id="Phobius"/>
    </source>
</evidence>
<protein>
    <recommendedName>
        <fullName evidence="4">O-Antigen ligase</fullName>
    </recommendedName>
</protein>
<feature type="transmembrane region" description="Helical" evidence="1">
    <location>
        <begin position="29"/>
        <end position="53"/>
    </location>
</feature>
<dbReference type="AlphaFoldDB" id="K9TGC7"/>